<evidence type="ECO:0000313" key="2">
    <source>
        <dbReference type="Proteomes" id="UP000784294"/>
    </source>
</evidence>
<accession>A0A448WE55</accession>
<protein>
    <submittedName>
        <fullName evidence="1">Uncharacterized protein</fullName>
    </submittedName>
</protein>
<proteinExistence type="predicted"/>
<reference evidence="1" key="1">
    <citation type="submission" date="2018-11" db="EMBL/GenBank/DDBJ databases">
        <authorList>
            <consortium name="Pathogen Informatics"/>
        </authorList>
    </citation>
    <scope>NUCLEOTIDE SEQUENCE</scope>
</reference>
<keyword evidence="2" id="KW-1185">Reference proteome</keyword>
<dbReference type="AlphaFoldDB" id="A0A448WE55"/>
<sequence length="98" mass="10786">MLNLTSAPTFAIRPELSSCFTPLSRINIARPSLSGLSGHSQTVHMMQVGTVAVLLTWWRTCLPAYGSQGNRTAKQSMCHMPSTAKRTQNMSDKAWYLG</sequence>
<dbReference type="EMBL" id="CAAALY010006064">
    <property type="protein sequence ID" value="VEL09332.1"/>
    <property type="molecule type" value="Genomic_DNA"/>
</dbReference>
<comment type="caution">
    <text evidence="1">The sequence shown here is derived from an EMBL/GenBank/DDBJ whole genome shotgun (WGS) entry which is preliminary data.</text>
</comment>
<evidence type="ECO:0000313" key="1">
    <source>
        <dbReference type="EMBL" id="VEL09332.1"/>
    </source>
</evidence>
<gene>
    <name evidence="1" type="ORF">PXEA_LOCUS2772</name>
</gene>
<organism evidence="1 2">
    <name type="scientific">Protopolystoma xenopodis</name>
    <dbReference type="NCBI Taxonomy" id="117903"/>
    <lineage>
        <taxon>Eukaryota</taxon>
        <taxon>Metazoa</taxon>
        <taxon>Spiralia</taxon>
        <taxon>Lophotrochozoa</taxon>
        <taxon>Platyhelminthes</taxon>
        <taxon>Monogenea</taxon>
        <taxon>Polyopisthocotylea</taxon>
        <taxon>Polystomatidea</taxon>
        <taxon>Polystomatidae</taxon>
        <taxon>Protopolystoma</taxon>
    </lineage>
</organism>
<dbReference type="Proteomes" id="UP000784294">
    <property type="component" value="Unassembled WGS sequence"/>
</dbReference>
<name>A0A448WE55_9PLAT</name>